<evidence type="ECO:0000256" key="4">
    <source>
        <dbReference type="ARBA" id="ARBA00011485"/>
    </source>
</evidence>
<feature type="compositionally biased region" description="Pro residues" evidence="11">
    <location>
        <begin position="1"/>
        <end position="11"/>
    </location>
</feature>
<comment type="function">
    <text evidence="10">Component of the cytochrome c oxidase, the last enzyme in the mitochondrial electron transport chain which drives oxidative phosphorylation.</text>
</comment>
<comment type="subcellular location">
    <subcellularLocation>
        <location evidence="1 10">Mitochondrion inner membrane</location>
        <topology evidence="1 10">Single-pass membrane protein</topology>
    </subcellularLocation>
</comment>
<evidence type="ECO:0000313" key="13">
    <source>
        <dbReference type="Proteomes" id="UP000264800"/>
    </source>
</evidence>
<keyword evidence="13" id="KW-1185">Reference proteome</keyword>
<organism evidence="12 13">
    <name type="scientific">Kryptolebias marmoratus</name>
    <name type="common">Mangrove killifish</name>
    <name type="synonym">Rivulus marmoratus</name>
    <dbReference type="NCBI Taxonomy" id="37003"/>
    <lineage>
        <taxon>Eukaryota</taxon>
        <taxon>Metazoa</taxon>
        <taxon>Chordata</taxon>
        <taxon>Craniata</taxon>
        <taxon>Vertebrata</taxon>
        <taxon>Euteleostomi</taxon>
        <taxon>Actinopterygii</taxon>
        <taxon>Neopterygii</taxon>
        <taxon>Teleostei</taxon>
        <taxon>Neoteleostei</taxon>
        <taxon>Acanthomorphata</taxon>
        <taxon>Ovalentaria</taxon>
        <taxon>Atherinomorphae</taxon>
        <taxon>Cyprinodontiformes</taxon>
        <taxon>Rivulidae</taxon>
        <taxon>Kryptolebias</taxon>
    </lineage>
</organism>
<dbReference type="UniPathway" id="UPA00705"/>
<feature type="region of interest" description="Disordered" evidence="11">
    <location>
        <begin position="1"/>
        <end position="26"/>
    </location>
</feature>
<evidence type="ECO:0000256" key="2">
    <source>
        <dbReference type="ARBA" id="ARBA00004673"/>
    </source>
</evidence>
<keyword evidence="6 10" id="KW-0999">Mitochondrion inner membrane</keyword>
<evidence type="ECO:0000256" key="11">
    <source>
        <dbReference type="SAM" id="MobiDB-lite"/>
    </source>
</evidence>
<keyword evidence="9 10" id="KW-0472">Membrane</keyword>
<dbReference type="KEGG" id="kmr:108246102"/>
<dbReference type="AlphaFoldDB" id="A0A3Q3B3V7"/>
<dbReference type="InterPro" id="IPR013288">
    <property type="entry name" value="Cyt_c_oxidase_su4"/>
</dbReference>
<dbReference type="OrthoDB" id="186013at2759"/>
<keyword evidence="8 10" id="KW-0496">Mitochondrion</keyword>
<comment type="pathway">
    <text evidence="2 10">Energy metabolism; oxidative phosphorylation.</text>
</comment>
<evidence type="ECO:0000256" key="10">
    <source>
        <dbReference type="RuleBase" id="RU367145"/>
    </source>
</evidence>
<dbReference type="GO" id="GO:0045277">
    <property type="term" value="C:respiratory chain complex IV"/>
    <property type="evidence" value="ECO:0007669"/>
    <property type="project" value="InterPro"/>
</dbReference>
<accession>A0A3Q3B3V7</accession>
<protein>
    <recommendedName>
        <fullName evidence="10">Cytochrome c oxidase subunit 4</fullName>
    </recommendedName>
</protein>
<dbReference type="Proteomes" id="UP000264800">
    <property type="component" value="Unplaced"/>
</dbReference>
<sequence length="224" mass="25924">MQPLSPRPPVEPCSVLGGDRRRGKEAKTDIFPRKICSFPGASLTPATTMLRLTSARVGSLLARRAAATTTSSVRMESHDHSKVSETVDMSRPLYWDRLDTPLPDKPYRDVLTDAEKSLKQKEKGPWTELSKEEKVALYHLMFCQTYAEMKHPTSEWKTVIGGIFFFLGFTGLVFWWQRIYVYPPRPRTFESEWQAMQLQRMLDMKINPIQGFSAKWDYEKGQWK</sequence>
<dbReference type="GeneTree" id="ENSGT00390000002407"/>
<dbReference type="GeneID" id="108246102"/>
<name>A0A3Q3B3V7_KRYMA</name>
<evidence type="ECO:0000256" key="8">
    <source>
        <dbReference type="ARBA" id="ARBA00023128"/>
    </source>
</evidence>
<feature type="transmembrane region" description="Helical" evidence="10">
    <location>
        <begin position="158"/>
        <end position="176"/>
    </location>
</feature>
<dbReference type="GO" id="GO:0005743">
    <property type="term" value="C:mitochondrial inner membrane"/>
    <property type="evidence" value="ECO:0007669"/>
    <property type="project" value="UniProtKB-SubCell"/>
</dbReference>
<keyword evidence="5 10" id="KW-0812">Transmembrane</keyword>
<reference evidence="12" key="1">
    <citation type="submission" date="2025-08" db="UniProtKB">
        <authorList>
            <consortium name="Ensembl"/>
        </authorList>
    </citation>
    <scope>IDENTIFICATION</scope>
</reference>
<evidence type="ECO:0000256" key="5">
    <source>
        <dbReference type="ARBA" id="ARBA00022692"/>
    </source>
</evidence>
<proteinExistence type="inferred from homology"/>
<evidence type="ECO:0000256" key="7">
    <source>
        <dbReference type="ARBA" id="ARBA00022989"/>
    </source>
</evidence>
<dbReference type="CDD" id="cd00922">
    <property type="entry name" value="Cyt_c_Oxidase_IV"/>
    <property type="match status" value="1"/>
</dbReference>
<dbReference type="Gene3D" id="1.10.442.10">
    <property type="entry name" value="Cytochrome c oxidase subunit IV"/>
    <property type="match status" value="1"/>
</dbReference>
<evidence type="ECO:0000256" key="3">
    <source>
        <dbReference type="ARBA" id="ARBA00008135"/>
    </source>
</evidence>
<dbReference type="InterPro" id="IPR036639">
    <property type="entry name" value="Cyt_c_oxidase_su4_sf"/>
</dbReference>
<evidence type="ECO:0000256" key="6">
    <source>
        <dbReference type="ARBA" id="ARBA00022792"/>
    </source>
</evidence>
<keyword evidence="7 10" id="KW-1133">Transmembrane helix</keyword>
<comment type="subunit">
    <text evidence="4">Component of the cytochrome c oxidase (complex IV, CIV), a multisubunit enzyme composed of 14 subunits. The complex is composed of a catalytic core of 3 subunits MT-CO1, MT-CO2 and MT-CO3, encoded in the mitochondrial DNA, and 11 supernumerary subunits COX4I, COX5A, COX5B, COX6A, COX6B, COX6C, COX7A, COX7B, COX7C, COX8 and NDUFA4, which are encoded in the nuclear genome. The complex exists as a monomer or a dimer and forms supercomplexes (SCs) in the inner mitochondrial membrane with NADH-ubiquinone oxidoreductase (complex I, CI) and ubiquinol-cytochrome c oxidoreductase (cytochrome b-c1 complex, complex III, CIII), resulting in different assemblies (supercomplex SCI(1)III(2)IV(1) and megacomplex MCI(2)III(2)IV(2)).</text>
</comment>
<dbReference type="InterPro" id="IPR004203">
    <property type="entry name" value="Cyt_c_oxidase_su4_fam"/>
</dbReference>
<dbReference type="OMA" id="HGVSSKW"/>
<dbReference type="PRINTS" id="PR01873">
    <property type="entry name" value="CYTCOXIDASE4"/>
</dbReference>
<evidence type="ECO:0000256" key="1">
    <source>
        <dbReference type="ARBA" id="ARBA00004434"/>
    </source>
</evidence>
<dbReference type="PANTHER" id="PTHR10707:SF15">
    <property type="entry name" value="CYTOCHROME C OXIDASE SUBUNIT 4"/>
    <property type="match status" value="1"/>
</dbReference>
<dbReference type="PANTHER" id="PTHR10707">
    <property type="entry name" value="CYTOCHROME C OXIDASE SUBUNIT IV"/>
    <property type="match status" value="1"/>
</dbReference>
<dbReference type="Pfam" id="PF02936">
    <property type="entry name" value="COX4"/>
    <property type="match status" value="1"/>
</dbReference>
<dbReference type="GO" id="GO:0006123">
    <property type="term" value="P:mitochondrial electron transport, cytochrome c to oxygen"/>
    <property type="evidence" value="ECO:0007669"/>
    <property type="project" value="InterPro"/>
</dbReference>
<reference evidence="12" key="2">
    <citation type="submission" date="2025-09" db="UniProtKB">
        <authorList>
            <consortium name="Ensembl"/>
        </authorList>
    </citation>
    <scope>IDENTIFICATION</scope>
</reference>
<evidence type="ECO:0000256" key="9">
    <source>
        <dbReference type="ARBA" id="ARBA00023136"/>
    </source>
</evidence>
<dbReference type="RefSeq" id="XP_017288961.1">
    <property type="nucleotide sequence ID" value="XM_017433472.3"/>
</dbReference>
<dbReference type="Ensembl" id="ENSKMAT00000024027.1">
    <property type="protein sequence ID" value="ENSKMAP00000023725.1"/>
    <property type="gene ID" value="ENSKMAG00000017594.1"/>
</dbReference>
<evidence type="ECO:0000313" key="12">
    <source>
        <dbReference type="Ensembl" id="ENSKMAP00000023725.1"/>
    </source>
</evidence>
<dbReference type="FunFam" id="1.10.442.10:FF:000001">
    <property type="entry name" value="Cytochrome c oxidase subunit 4 isoform 1"/>
    <property type="match status" value="1"/>
</dbReference>
<dbReference type="STRING" id="37003.ENSKMAP00000023725"/>
<dbReference type="SUPFAM" id="SSF81406">
    <property type="entry name" value="Mitochondrial cytochrome c oxidase subunit IV"/>
    <property type="match status" value="1"/>
</dbReference>
<comment type="similarity">
    <text evidence="3 10">Belongs to the cytochrome c oxidase IV family.</text>
</comment>